<keyword evidence="2" id="KW-0813">Transport</keyword>
<evidence type="ECO:0000259" key="5">
    <source>
        <dbReference type="Pfam" id="PF01814"/>
    </source>
</evidence>
<dbReference type="InterPro" id="IPR012312">
    <property type="entry name" value="Hemerythrin-like"/>
</dbReference>
<dbReference type="Pfam" id="PF01814">
    <property type="entry name" value="Hemerythrin"/>
    <property type="match status" value="1"/>
</dbReference>
<name>A0ABY7GQR1_9GAMM</name>
<keyword evidence="4" id="KW-0408">Iron</keyword>
<dbReference type="CDD" id="cd12107">
    <property type="entry name" value="Hemerythrin"/>
    <property type="match status" value="1"/>
</dbReference>
<sequence length="129" mass="15631">MSEFTWSDRYKIGNDLVDSQHQHIFKLANETVSVSDDADITRLLMLFYQHVREHFQAEERLMKQAGYPRYQEHVEEHNLMLDRLNEISLNVQKRQWNPDDIKMFVRRWISVHIVQEDMRVGEYLKTHDA</sequence>
<proteinExistence type="inferred from homology"/>
<evidence type="ECO:0000313" key="6">
    <source>
        <dbReference type="EMBL" id="WAR46855.1"/>
    </source>
</evidence>
<accession>A0ABY7GQR1</accession>
<keyword evidence="7" id="KW-1185">Reference proteome</keyword>
<dbReference type="NCBIfam" id="TIGR02481">
    <property type="entry name" value="hemeryth_dom"/>
    <property type="match status" value="1"/>
</dbReference>
<dbReference type="NCBIfam" id="NF033749">
    <property type="entry name" value="bact_hemeryth"/>
    <property type="match status" value="1"/>
</dbReference>
<gene>
    <name evidence="6" type="ORF">NM686_010185</name>
</gene>
<dbReference type="PANTHER" id="PTHR37164:SF1">
    <property type="entry name" value="BACTERIOHEMERYTHRIN"/>
    <property type="match status" value="1"/>
</dbReference>
<dbReference type="Proteomes" id="UP001162780">
    <property type="component" value="Chromosome"/>
</dbReference>
<evidence type="ECO:0000256" key="1">
    <source>
        <dbReference type="ARBA" id="ARBA00010587"/>
    </source>
</evidence>
<evidence type="ECO:0000256" key="4">
    <source>
        <dbReference type="ARBA" id="ARBA00023004"/>
    </source>
</evidence>
<dbReference type="RefSeq" id="WP_255187768.1">
    <property type="nucleotide sequence ID" value="NZ_CP113517.1"/>
</dbReference>
<dbReference type="Gene3D" id="1.20.120.50">
    <property type="entry name" value="Hemerythrin-like"/>
    <property type="match status" value="1"/>
</dbReference>
<dbReference type="InterPro" id="IPR050669">
    <property type="entry name" value="Hemerythrin"/>
</dbReference>
<dbReference type="SUPFAM" id="SSF47188">
    <property type="entry name" value="Hemerythrin-like"/>
    <property type="match status" value="1"/>
</dbReference>
<evidence type="ECO:0000256" key="3">
    <source>
        <dbReference type="ARBA" id="ARBA00022723"/>
    </source>
</evidence>
<reference evidence="6" key="1">
    <citation type="submission" date="2022-11" db="EMBL/GenBank/DDBJ databases">
        <title>Methylomonas rapida sp. nov., Carotenoid-Producing Obligate Methanotrophs with High Growth Characteristics and Biotechnological Potential.</title>
        <authorList>
            <person name="Tikhonova E.N."/>
            <person name="Suleimanov R.Z."/>
            <person name="Miroshnikov K."/>
            <person name="Oshkin I.Y."/>
            <person name="Belova S.E."/>
            <person name="Danilova O.V."/>
            <person name="Ashikhmin A."/>
            <person name="Konopkin A."/>
            <person name="But S.Y."/>
            <person name="Khmelenina V.N."/>
            <person name="Kuznetsov N."/>
            <person name="Pimenov N.V."/>
            <person name="Dedysh S.N."/>
        </authorList>
    </citation>
    <scope>NUCLEOTIDE SEQUENCE</scope>
    <source>
        <strain evidence="6">MP1</strain>
    </source>
</reference>
<keyword evidence="2" id="KW-0561">Oxygen transport</keyword>
<dbReference type="PANTHER" id="PTHR37164">
    <property type="entry name" value="BACTERIOHEMERYTHRIN"/>
    <property type="match status" value="1"/>
</dbReference>
<comment type="similarity">
    <text evidence="1">Belongs to the hemerythrin family.</text>
</comment>
<organism evidence="6 7">
    <name type="scientific">Methylomonas rapida</name>
    <dbReference type="NCBI Taxonomy" id="2963939"/>
    <lineage>
        <taxon>Bacteria</taxon>
        <taxon>Pseudomonadati</taxon>
        <taxon>Pseudomonadota</taxon>
        <taxon>Gammaproteobacteria</taxon>
        <taxon>Methylococcales</taxon>
        <taxon>Methylococcaceae</taxon>
        <taxon>Methylomonas</taxon>
    </lineage>
</organism>
<dbReference type="InterPro" id="IPR035938">
    <property type="entry name" value="Hemerythrin-like_sf"/>
</dbReference>
<evidence type="ECO:0000256" key="2">
    <source>
        <dbReference type="ARBA" id="ARBA00022621"/>
    </source>
</evidence>
<dbReference type="InterPro" id="IPR012827">
    <property type="entry name" value="Hemerythrin_metal-bd"/>
</dbReference>
<feature type="domain" description="Hemerythrin-like" evidence="5">
    <location>
        <begin position="14"/>
        <end position="120"/>
    </location>
</feature>
<protein>
    <submittedName>
        <fullName evidence="6">Bacteriohemerythrin</fullName>
    </submittedName>
</protein>
<keyword evidence="3" id="KW-0479">Metal-binding</keyword>
<dbReference type="InterPro" id="IPR016131">
    <property type="entry name" value="Haemerythrin_Fe_BS"/>
</dbReference>
<evidence type="ECO:0000313" key="7">
    <source>
        <dbReference type="Proteomes" id="UP001162780"/>
    </source>
</evidence>
<dbReference type="PROSITE" id="PS00550">
    <property type="entry name" value="HEMERYTHRINS"/>
    <property type="match status" value="1"/>
</dbReference>
<dbReference type="EMBL" id="CP113517">
    <property type="protein sequence ID" value="WAR46855.1"/>
    <property type="molecule type" value="Genomic_DNA"/>
</dbReference>